<dbReference type="Proteomes" id="UP000755667">
    <property type="component" value="Unassembled WGS sequence"/>
</dbReference>
<dbReference type="OrthoDB" id="7868180at2"/>
<keyword evidence="5" id="KW-1185">Reference proteome</keyword>
<organism evidence="2 4">
    <name type="scientific">Marivita cryptomonadis</name>
    <dbReference type="NCBI Taxonomy" id="505252"/>
    <lineage>
        <taxon>Bacteria</taxon>
        <taxon>Pseudomonadati</taxon>
        <taxon>Pseudomonadota</taxon>
        <taxon>Alphaproteobacteria</taxon>
        <taxon>Rhodobacterales</taxon>
        <taxon>Roseobacteraceae</taxon>
        <taxon>Marivita</taxon>
    </lineage>
</organism>
<protein>
    <submittedName>
        <fullName evidence="2">Uncharacterized protein</fullName>
    </submittedName>
</protein>
<sequence>MKKFLKIVGVIVVIAVLGYASIMYFSSGSRMVARDFLILSSTGNHEQARAFLHQSLQTEENSQKIVAIFDGVKPYTEISFSGVSMSGGSTILEGTALTDSGCASKIEMEMIKEQITFFNISPLCR</sequence>
<comment type="caution">
    <text evidence="2">The sequence shown here is derived from an EMBL/GenBank/DDBJ whole genome shotgun (WGS) entry which is preliminary data.</text>
</comment>
<evidence type="ECO:0000313" key="4">
    <source>
        <dbReference type="Proteomes" id="UP000755667"/>
    </source>
</evidence>
<evidence type="ECO:0000313" key="2">
    <source>
        <dbReference type="EMBL" id="MBM2414539.1"/>
    </source>
</evidence>
<reference evidence="2 5" key="1">
    <citation type="submission" date="2021-01" db="EMBL/GenBank/DDBJ databases">
        <title>Diatom-associated Roseobacters Show Island Model of Population Structure.</title>
        <authorList>
            <person name="Qu L."/>
            <person name="Feng X."/>
            <person name="Chen Y."/>
            <person name="Li L."/>
            <person name="Wang X."/>
            <person name="Hu Z."/>
            <person name="Wang H."/>
            <person name="Luo H."/>
        </authorList>
    </citation>
    <scope>NUCLEOTIDE SEQUENCE</scope>
    <source>
        <strain evidence="3 5">CC28-63</strain>
        <strain evidence="2">CC28-69</strain>
    </source>
</reference>
<dbReference type="EMBL" id="JAFBXF010000016">
    <property type="protein sequence ID" value="MBM2419221.1"/>
    <property type="molecule type" value="Genomic_DNA"/>
</dbReference>
<keyword evidence="1" id="KW-0812">Transmembrane</keyword>
<feature type="transmembrane region" description="Helical" evidence="1">
    <location>
        <begin position="7"/>
        <end position="25"/>
    </location>
</feature>
<accession>A0A9Q2NVF0</accession>
<keyword evidence="1" id="KW-1133">Transmembrane helix</keyword>
<keyword evidence="1" id="KW-0472">Membrane</keyword>
<dbReference type="RefSeq" id="WP_085628901.1">
    <property type="nucleotide sequence ID" value="NZ_JAFBWU010000016.1"/>
</dbReference>
<gene>
    <name evidence="2" type="ORF">JQX41_19635</name>
    <name evidence="3" type="ORF">JQX48_19715</name>
</gene>
<dbReference type="EMBL" id="JAFBXE010000016">
    <property type="protein sequence ID" value="MBM2414539.1"/>
    <property type="molecule type" value="Genomic_DNA"/>
</dbReference>
<evidence type="ECO:0000313" key="3">
    <source>
        <dbReference type="EMBL" id="MBM2419221.1"/>
    </source>
</evidence>
<name>A0A9Q2NVF0_9RHOB</name>
<dbReference type="Proteomes" id="UP000809440">
    <property type="component" value="Unassembled WGS sequence"/>
</dbReference>
<dbReference type="AlphaFoldDB" id="A0A9Q2NVF0"/>
<dbReference type="GeneID" id="62640652"/>
<proteinExistence type="predicted"/>
<evidence type="ECO:0000256" key="1">
    <source>
        <dbReference type="SAM" id="Phobius"/>
    </source>
</evidence>
<evidence type="ECO:0000313" key="5">
    <source>
        <dbReference type="Proteomes" id="UP000809440"/>
    </source>
</evidence>